<accession>A0A9D4MYH7</accession>
<evidence type="ECO:0000313" key="6">
    <source>
        <dbReference type="Proteomes" id="UP000828390"/>
    </source>
</evidence>
<dbReference type="Gene3D" id="6.10.140.1950">
    <property type="match status" value="1"/>
</dbReference>
<organism evidence="5 6">
    <name type="scientific">Dreissena polymorpha</name>
    <name type="common">Zebra mussel</name>
    <name type="synonym">Mytilus polymorpha</name>
    <dbReference type="NCBI Taxonomy" id="45954"/>
    <lineage>
        <taxon>Eukaryota</taxon>
        <taxon>Metazoa</taxon>
        <taxon>Spiralia</taxon>
        <taxon>Lophotrochozoa</taxon>
        <taxon>Mollusca</taxon>
        <taxon>Bivalvia</taxon>
        <taxon>Autobranchia</taxon>
        <taxon>Heteroconchia</taxon>
        <taxon>Euheterodonta</taxon>
        <taxon>Imparidentia</taxon>
        <taxon>Neoheterodontei</taxon>
        <taxon>Myida</taxon>
        <taxon>Dreissenoidea</taxon>
        <taxon>Dreissenidae</taxon>
        <taxon>Dreissena</taxon>
    </lineage>
</organism>
<dbReference type="GO" id="GO:0005737">
    <property type="term" value="C:cytoplasm"/>
    <property type="evidence" value="ECO:0007669"/>
    <property type="project" value="UniProtKB-ARBA"/>
</dbReference>
<reference evidence="5" key="2">
    <citation type="submission" date="2020-11" db="EMBL/GenBank/DDBJ databases">
        <authorList>
            <person name="McCartney M.A."/>
            <person name="Auch B."/>
            <person name="Kono T."/>
            <person name="Mallez S."/>
            <person name="Becker A."/>
            <person name="Gohl D.M."/>
            <person name="Silverstein K.A.T."/>
            <person name="Koren S."/>
            <person name="Bechman K.B."/>
            <person name="Herman A."/>
            <person name="Abrahante J.E."/>
            <person name="Garbe J."/>
        </authorList>
    </citation>
    <scope>NUCLEOTIDE SEQUENCE</scope>
    <source>
        <strain evidence="5">Duluth1</strain>
        <tissue evidence="5">Whole animal</tissue>
    </source>
</reference>
<dbReference type="Pfam" id="PF00472">
    <property type="entry name" value="RF-1"/>
    <property type="match status" value="1"/>
</dbReference>
<dbReference type="InterPro" id="IPR050057">
    <property type="entry name" value="Prokaryotic/Mito_RF"/>
</dbReference>
<dbReference type="SMART" id="SM00937">
    <property type="entry name" value="PCRF"/>
    <property type="match status" value="1"/>
</dbReference>
<keyword evidence="3" id="KW-0648">Protein biosynthesis</keyword>
<dbReference type="Gene3D" id="3.30.70.1660">
    <property type="match status" value="1"/>
</dbReference>
<dbReference type="FunFam" id="3.30.160.20:FF:000004">
    <property type="entry name" value="Peptide chain release factor 1"/>
    <property type="match status" value="1"/>
</dbReference>
<comment type="similarity">
    <text evidence="1">Belongs to the prokaryotic/mitochondrial release factor family.</text>
</comment>
<dbReference type="InterPro" id="IPR000352">
    <property type="entry name" value="Pep_chain_release_fac_I"/>
</dbReference>
<reference evidence="5" key="1">
    <citation type="journal article" date="2019" name="bioRxiv">
        <title>The Genome of the Zebra Mussel, Dreissena polymorpha: A Resource for Invasive Species Research.</title>
        <authorList>
            <person name="McCartney M.A."/>
            <person name="Auch B."/>
            <person name="Kono T."/>
            <person name="Mallez S."/>
            <person name="Zhang Y."/>
            <person name="Obille A."/>
            <person name="Becker A."/>
            <person name="Abrahante J.E."/>
            <person name="Garbe J."/>
            <person name="Badalamenti J.P."/>
            <person name="Herman A."/>
            <person name="Mangelson H."/>
            <person name="Liachko I."/>
            <person name="Sullivan S."/>
            <person name="Sone E.D."/>
            <person name="Koren S."/>
            <person name="Silverstein K.A.T."/>
            <person name="Beckman K.B."/>
            <person name="Gohl D.M."/>
        </authorList>
    </citation>
    <scope>NUCLEOTIDE SEQUENCE</scope>
    <source>
        <strain evidence="5">Duluth1</strain>
        <tissue evidence="5">Whole animal</tissue>
    </source>
</reference>
<dbReference type="PANTHER" id="PTHR43804">
    <property type="entry name" value="LD18447P"/>
    <property type="match status" value="1"/>
</dbReference>
<evidence type="ECO:0000256" key="3">
    <source>
        <dbReference type="ARBA" id="ARBA00022917"/>
    </source>
</evidence>
<dbReference type="Pfam" id="PF03462">
    <property type="entry name" value="PCRF"/>
    <property type="match status" value="1"/>
</dbReference>
<dbReference type="Proteomes" id="UP000828390">
    <property type="component" value="Unassembled WGS sequence"/>
</dbReference>
<sequence>MATFIRQCRPCWSCCKKMQESSHWCRQLVRPRPVYCFQQWKHASVLHRGNTTPCSTLTSSLSVLNRANTAWYNTLPTSASVLHGDNSAKASTLLTSFIVLYGGNRSRYSTLPSSFAEMTLKNKLFSDYVQHLVQEYEELCKQKSERQLFKSEANRLYQLEKLVDCYELILAKYGELEGLLEMVKDEGLKDMATEEVDTCKQLIQQYENDLVGLVSPDTRGPYDDYDVFLEVECGAGGKESMLFAQEILDMYERYAQLRGWEFTAQNIEKTEGIRGIRKACVGVSGQGVYRLLKYEGGVHRVKRVPATETAGRIHTSTITVAILQQPSEIDLELKPSDLEITACKSSGPGGQHVNTTDSAVRIKHIPTGLVVECQADRSQIRNKKLALAMLRSRILQRELAAQTSITTSQRKIQVGDKERSGRIRTYTFNHDTVTDHRLGKQVKGVADFLSGGQALDEMIQDLQTEAQLESLQIKLQEFQAMKSSETSKKLKKS</sequence>
<dbReference type="PANTHER" id="PTHR43804:SF7">
    <property type="entry name" value="LD18447P"/>
    <property type="match status" value="1"/>
</dbReference>
<evidence type="ECO:0000313" key="5">
    <source>
        <dbReference type="EMBL" id="KAH3884826.1"/>
    </source>
</evidence>
<evidence type="ECO:0000256" key="1">
    <source>
        <dbReference type="ARBA" id="ARBA00010835"/>
    </source>
</evidence>
<gene>
    <name evidence="5" type="ORF">DPMN_008811</name>
</gene>
<keyword evidence="6" id="KW-1185">Reference proteome</keyword>
<evidence type="ECO:0000259" key="4">
    <source>
        <dbReference type="SMART" id="SM00937"/>
    </source>
</evidence>
<keyword evidence="2" id="KW-0488">Methylation</keyword>
<dbReference type="OrthoDB" id="2019491at2759"/>
<proteinExistence type="inferred from homology"/>
<evidence type="ECO:0000256" key="2">
    <source>
        <dbReference type="ARBA" id="ARBA00022481"/>
    </source>
</evidence>
<dbReference type="GO" id="GO:0003747">
    <property type="term" value="F:translation release factor activity"/>
    <property type="evidence" value="ECO:0007669"/>
    <property type="project" value="InterPro"/>
</dbReference>
<name>A0A9D4MYH7_DREPO</name>
<dbReference type="Gene3D" id="3.30.160.20">
    <property type="match status" value="1"/>
</dbReference>
<dbReference type="EMBL" id="JAIWYP010000001">
    <property type="protein sequence ID" value="KAH3884826.1"/>
    <property type="molecule type" value="Genomic_DNA"/>
</dbReference>
<feature type="domain" description="Peptide chain release factor" evidence="4">
    <location>
        <begin position="181"/>
        <end position="295"/>
    </location>
</feature>
<dbReference type="AlphaFoldDB" id="A0A9D4MYH7"/>
<dbReference type="InterPro" id="IPR045853">
    <property type="entry name" value="Pep_chain_release_fac_I_sf"/>
</dbReference>
<protein>
    <recommendedName>
        <fullName evidence="4">Peptide chain release factor domain-containing protein</fullName>
    </recommendedName>
</protein>
<comment type="caution">
    <text evidence="5">The sequence shown here is derived from an EMBL/GenBank/DDBJ whole genome shotgun (WGS) entry which is preliminary data.</text>
</comment>
<dbReference type="SUPFAM" id="SSF75620">
    <property type="entry name" value="Release factor"/>
    <property type="match status" value="1"/>
</dbReference>
<dbReference type="InterPro" id="IPR005139">
    <property type="entry name" value="PCRF"/>
</dbReference>